<feature type="compositionally biased region" description="Basic and acidic residues" evidence="1">
    <location>
        <begin position="46"/>
        <end position="57"/>
    </location>
</feature>
<dbReference type="AlphaFoldDB" id="A0A645H2C0"/>
<dbReference type="EMBL" id="VSSQ01081629">
    <property type="protein sequence ID" value="MPN30494.1"/>
    <property type="molecule type" value="Genomic_DNA"/>
</dbReference>
<name>A0A645H2C0_9ZZZZ</name>
<evidence type="ECO:0000313" key="2">
    <source>
        <dbReference type="EMBL" id="MPN30494.1"/>
    </source>
</evidence>
<gene>
    <name evidence="2" type="ORF">SDC9_177965</name>
</gene>
<organism evidence="2">
    <name type="scientific">bioreactor metagenome</name>
    <dbReference type="NCBI Taxonomy" id="1076179"/>
    <lineage>
        <taxon>unclassified sequences</taxon>
        <taxon>metagenomes</taxon>
        <taxon>ecological metagenomes</taxon>
    </lineage>
</organism>
<sequence length="89" mass="9823">MNAQAGQPRIEVHIDRPTPIRTDTVPQKTRTCHGNGMLSEPAGSERQGDEPGQRDRLQITTGLWLHGMQNAQDPRPQPVSHPAQGIQRA</sequence>
<proteinExistence type="predicted"/>
<evidence type="ECO:0000256" key="1">
    <source>
        <dbReference type="SAM" id="MobiDB-lite"/>
    </source>
</evidence>
<protein>
    <submittedName>
        <fullName evidence="2">Uncharacterized protein</fullName>
    </submittedName>
</protein>
<comment type="caution">
    <text evidence="2">The sequence shown here is derived from an EMBL/GenBank/DDBJ whole genome shotgun (WGS) entry which is preliminary data.</text>
</comment>
<accession>A0A645H2C0</accession>
<reference evidence="2" key="1">
    <citation type="submission" date="2019-08" db="EMBL/GenBank/DDBJ databases">
        <authorList>
            <person name="Kucharzyk K."/>
            <person name="Murdoch R.W."/>
            <person name="Higgins S."/>
            <person name="Loffler F."/>
        </authorList>
    </citation>
    <scope>NUCLEOTIDE SEQUENCE</scope>
</reference>
<feature type="region of interest" description="Disordered" evidence="1">
    <location>
        <begin position="1"/>
        <end position="89"/>
    </location>
</feature>